<sequence>MTRNGKTVALLATCAALLGTALAAQTGSVLSDLESEEVRARYRAEAAEKIACPRIEGYDALMAAFEKNATSKWDRAAMGCATEYGARAMDELSLPTNLIWAVATFRTGNIETHLEVLGAHLDYFEVLDQSYSAHYQGVELAAELGLRWEQARERAEGLMARIDPLVSKLNEARLLRAAYLLASTLRETQTDAQNAAVATAVEDLQIAIGENPEALDGLGPLLLGQVLAVLPEFLGGDILAAIALLEQAHALNPTDLSVHHTLVEAYLGERETDKALALLKQAVGIDPVAENLQDYVDEMKYLGGLALRAGAPELARQMGEQRATVLAAHQQLDPRKEMAALGHGGADPLTGKKPEDLN</sequence>
<dbReference type="InterPro" id="IPR011990">
    <property type="entry name" value="TPR-like_helical_dom_sf"/>
</dbReference>
<feature type="signal peptide" evidence="2">
    <location>
        <begin position="1"/>
        <end position="23"/>
    </location>
</feature>
<proteinExistence type="predicted"/>
<protein>
    <submittedName>
        <fullName evidence="3">Tetratricopeptide repeat protein</fullName>
    </submittedName>
</protein>
<dbReference type="SUPFAM" id="SSF48452">
    <property type="entry name" value="TPR-like"/>
    <property type="match status" value="1"/>
</dbReference>
<dbReference type="RefSeq" id="WP_164127435.1">
    <property type="nucleotide sequence ID" value="NZ_JAAGOX010000003.1"/>
</dbReference>
<accession>A0A6B2NMP1</accession>
<evidence type="ECO:0000256" key="1">
    <source>
        <dbReference type="SAM" id="MobiDB-lite"/>
    </source>
</evidence>
<dbReference type="AlphaFoldDB" id="A0A6B2NMP1"/>
<comment type="caution">
    <text evidence="3">The sequence shown here is derived from an EMBL/GenBank/DDBJ whole genome shotgun (WGS) entry which is preliminary data.</text>
</comment>
<reference evidence="3" key="1">
    <citation type="submission" date="2020-02" db="EMBL/GenBank/DDBJ databases">
        <title>Delineation of the pyrene-degrading pathway in Roseobacter clade bacteria by genomic analysis.</title>
        <authorList>
            <person name="Zhou H."/>
            <person name="Wang H."/>
        </authorList>
    </citation>
    <scope>NUCLEOTIDE SEQUENCE</scope>
    <source>
        <strain evidence="3">PrR005</strain>
    </source>
</reference>
<evidence type="ECO:0000313" key="3">
    <source>
        <dbReference type="EMBL" id="NDW43859.1"/>
    </source>
</evidence>
<dbReference type="Pfam" id="PF14559">
    <property type="entry name" value="TPR_19"/>
    <property type="match status" value="1"/>
</dbReference>
<organism evidence="3">
    <name type="scientific">Ruegeria sp. PrR005</name>
    <dbReference type="NCBI Taxonomy" id="2706882"/>
    <lineage>
        <taxon>Bacteria</taxon>
        <taxon>Pseudomonadati</taxon>
        <taxon>Pseudomonadota</taxon>
        <taxon>Alphaproteobacteria</taxon>
        <taxon>Rhodobacterales</taxon>
        <taxon>Roseobacteraceae</taxon>
        <taxon>Ruegeria</taxon>
    </lineage>
</organism>
<dbReference type="Gene3D" id="1.25.40.10">
    <property type="entry name" value="Tetratricopeptide repeat domain"/>
    <property type="match status" value="1"/>
</dbReference>
<keyword evidence="2" id="KW-0732">Signal</keyword>
<gene>
    <name evidence="3" type="ORF">G0P99_02685</name>
</gene>
<feature type="region of interest" description="Disordered" evidence="1">
    <location>
        <begin position="337"/>
        <end position="358"/>
    </location>
</feature>
<name>A0A6B2NMP1_9RHOB</name>
<evidence type="ECO:0000256" key="2">
    <source>
        <dbReference type="SAM" id="SignalP"/>
    </source>
</evidence>
<dbReference type="EMBL" id="JAAGOX010000003">
    <property type="protein sequence ID" value="NDW43859.1"/>
    <property type="molecule type" value="Genomic_DNA"/>
</dbReference>
<feature type="chain" id="PRO_5025401074" evidence="2">
    <location>
        <begin position="24"/>
        <end position="358"/>
    </location>
</feature>